<protein>
    <submittedName>
        <fullName evidence="3">Nucleotidyltransferase</fullName>
    </submittedName>
</protein>
<dbReference type="AlphaFoldDB" id="A0A6L7F4D8"/>
<keyword evidence="1" id="KW-0051">Antiviral defense</keyword>
<dbReference type="CDD" id="cd05400">
    <property type="entry name" value="NT_2-5OAS_ClassI-CCAase"/>
    <property type="match status" value="1"/>
</dbReference>
<dbReference type="Pfam" id="PF18144">
    <property type="entry name" value="SMODS"/>
    <property type="match status" value="1"/>
</dbReference>
<gene>
    <name evidence="3" type="ORF">GRQ65_21145</name>
</gene>
<dbReference type="Proteomes" id="UP000473325">
    <property type="component" value="Unassembled WGS sequence"/>
</dbReference>
<feature type="domain" description="Adenylyl/Guanylyl and SMODS C-terminal sensor" evidence="2">
    <location>
        <begin position="334"/>
        <end position="454"/>
    </location>
</feature>
<comment type="caution">
    <text evidence="3">The sequence shown here is derived from an EMBL/GenBank/DDBJ whole genome shotgun (WGS) entry which is preliminary data.</text>
</comment>
<dbReference type="Pfam" id="PF18134">
    <property type="entry name" value="AGS_C"/>
    <property type="match status" value="1"/>
</dbReference>
<proteinExistence type="predicted"/>
<dbReference type="GO" id="GO:0016779">
    <property type="term" value="F:nucleotidyltransferase activity"/>
    <property type="evidence" value="ECO:0007669"/>
    <property type="project" value="InterPro"/>
</dbReference>
<name>A0A6L7F4D8_9ACTN</name>
<sequence length="455" mass="52608">MDFDAHFHAFLVSTVNLKPHKLNLLDERVEKIVKAFQDDEEVGPLYKEHLPQGSWAHRTIIEPVGENDEFDADFLLHLSPVPEWEYDPREYLKQVRGAYRRNSTYTNMLIRKNRCIRIQYANFCHVDVVPCVTLDDGTQVIMVFDENKFEETNPLGFTDWMRERDDLANGQLRRVIRLFKWLRDFKDTFDCPSVILTVLFGESVWTDGSDEYDDLPNALVAMLEDLDDRLSAHNEMPLIHDPSCPGTSFNHRWEEAKYQTFKRKVHDYAVWAREALDLQASDPDEAVATWQKLFGPEFAASVVNDQRASIISKRALTASGGMQSKALAVPAPDEDFIEDKATINRRHYARIDAFIVGHLRDRSLRKARVVRPGHNLKFRLTTDVPGDYEVWWKVRNRGAAAEKVGQLRGRIFHHGSVNRNEHRESTRYPGVHYVEAYVVKNGVVVASDHHEVRIV</sequence>
<evidence type="ECO:0000256" key="1">
    <source>
        <dbReference type="ARBA" id="ARBA00023118"/>
    </source>
</evidence>
<keyword evidence="3" id="KW-0808">Transferase</keyword>
<reference evidence="3 4" key="1">
    <citation type="submission" date="2019-12" db="EMBL/GenBank/DDBJ databases">
        <authorList>
            <person name="Kun Z."/>
        </authorList>
    </citation>
    <scope>NUCLEOTIDE SEQUENCE [LARGE SCALE GENOMIC DNA]</scope>
    <source>
        <strain evidence="3 4">YIM 123512</strain>
    </source>
</reference>
<dbReference type="EMBL" id="WUEK01000017">
    <property type="protein sequence ID" value="MXG92054.1"/>
    <property type="molecule type" value="Genomic_DNA"/>
</dbReference>
<dbReference type="RefSeq" id="WP_160879987.1">
    <property type="nucleotide sequence ID" value="NZ_WUEK01000017.1"/>
</dbReference>
<dbReference type="GO" id="GO:0051607">
    <property type="term" value="P:defense response to virus"/>
    <property type="evidence" value="ECO:0007669"/>
    <property type="project" value="UniProtKB-KW"/>
</dbReference>
<dbReference type="InterPro" id="IPR006116">
    <property type="entry name" value="NT_2-5OAS_ClassI-CCAase"/>
</dbReference>
<evidence type="ECO:0000313" key="3">
    <source>
        <dbReference type="EMBL" id="MXG92054.1"/>
    </source>
</evidence>
<organism evidence="3 4">
    <name type="scientific">Nocardioides flavescens</name>
    <dbReference type="NCBI Taxonomy" id="2691959"/>
    <lineage>
        <taxon>Bacteria</taxon>
        <taxon>Bacillati</taxon>
        <taxon>Actinomycetota</taxon>
        <taxon>Actinomycetes</taxon>
        <taxon>Propionibacteriales</taxon>
        <taxon>Nocardioidaceae</taxon>
        <taxon>Nocardioides</taxon>
    </lineage>
</organism>
<evidence type="ECO:0000313" key="4">
    <source>
        <dbReference type="Proteomes" id="UP000473325"/>
    </source>
</evidence>
<dbReference type="InterPro" id="IPR040511">
    <property type="entry name" value="AGS_C"/>
</dbReference>
<evidence type="ECO:0000259" key="2">
    <source>
        <dbReference type="Pfam" id="PF18134"/>
    </source>
</evidence>
<accession>A0A6L7F4D8</accession>
<keyword evidence="4" id="KW-1185">Reference proteome</keyword>